<evidence type="ECO:0000313" key="2">
    <source>
        <dbReference type="Proteomes" id="UP000030700"/>
    </source>
</evidence>
<organism evidence="1">
    <name type="scientific">Candidatus Moduliflexus flocculans</name>
    <dbReference type="NCBI Taxonomy" id="1499966"/>
    <lineage>
        <taxon>Bacteria</taxon>
        <taxon>Candidatus Moduliflexota</taxon>
        <taxon>Candidatus Moduliflexia</taxon>
        <taxon>Candidatus Moduliflexales</taxon>
        <taxon>Candidatus Moduliflexaceae</taxon>
    </lineage>
</organism>
<evidence type="ECO:0000313" key="1">
    <source>
        <dbReference type="EMBL" id="GAK51361.1"/>
    </source>
</evidence>
<dbReference type="AlphaFoldDB" id="A0A081BLU5"/>
<sequence length="307" mass="35071">MNAPTVETIARTAEMGMNAIVTNRERLDLALLPHIKQCGLQLVLEVSCFFEDRIWDKFPGSRPVDRNGVAMEQIRWYTGACPNHAGLRETRLQQIAALLEEFEFDGLWLDFLRYPCHWEQVRNANITEYCFCSSCQEQFRQDGGSELSGMLWQEWKSRRITAFAQDAHRIISLSRQPDMLLGMFSVPWRISDFDGAMPRIIGQDVEGLAVFVDMFTPMTYHWLTGQPAAWIHEIARDAAQVANKLVCPAIQTMNEPDALSATEFEQALEFALQPPSSGVMIFHVDDLLQQPEKCDIVKKRFGEKVII</sequence>
<proteinExistence type="predicted"/>
<gene>
    <name evidence="1" type="ORF">U14_02604</name>
</gene>
<protein>
    <recommendedName>
        <fullName evidence="3">DUF4015 domain-containing protein</fullName>
    </recommendedName>
</protein>
<dbReference type="HOGENOM" id="CLU_836461_0_0_0"/>
<accession>A0A081BLU5</accession>
<dbReference type="STRING" id="1499966.U14_02604"/>
<name>A0A081BLU5_9BACT</name>
<reference evidence="1" key="1">
    <citation type="journal article" date="2015" name="PeerJ">
        <title>First genomic representation of candidate bacterial phylum KSB3 points to enhanced environmental sensing as a trigger of wastewater bulking.</title>
        <authorList>
            <person name="Sekiguchi Y."/>
            <person name="Ohashi A."/>
            <person name="Parks D.H."/>
            <person name="Yamauchi T."/>
            <person name="Tyson G.W."/>
            <person name="Hugenholtz P."/>
        </authorList>
    </citation>
    <scope>NUCLEOTIDE SEQUENCE [LARGE SCALE GENOMIC DNA]</scope>
</reference>
<keyword evidence="2" id="KW-1185">Reference proteome</keyword>
<dbReference type="Proteomes" id="UP000030700">
    <property type="component" value="Unassembled WGS sequence"/>
</dbReference>
<evidence type="ECO:0008006" key="3">
    <source>
        <dbReference type="Google" id="ProtNLM"/>
    </source>
</evidence>
<dbReference type="EMBL" id="DF820457">
    <property type="protein sequence ID" value="GAK51361.1"/>
    <property type="molecule type" value="Genomic_DNA"/>
</dbReference>
<dbReference type="Gene3D" id="3.20.20.80">
    <property type="entry name" value="Glycosidases"/>
    <property type="match status" value="1"/>
</dbReference>